<evidence type="ECO:0000313" key="11">
    <source>
        <dbReference type="Proteomes" id="UP001416858"/>
    </source>
</evidence>
<feature type="domain" description="Enoyl reductase (ER)" evidence="9">
    <location>
        <begin position="10"/>
        <end position="331"/>
    </location>
</feature>
<gene>
    <name evidence="10" type="ORF">Rcae01_00891</name>
</gene>
<dbReference type="InterPro" id="IPR013149">
    <property type="entry name" value="ADH-like_C"/>
</dbReference>
<dbReference type="PANTHER" id="PTHR44154:SF1">
    <property type="entry name" value="QUINONE OXIDOREDUCTASE"/>
    <property type="match status" value="1"/>
</dbReference>
<evidence type="ECO:0000256" key="5">
    <source>
        <dbReference type="ARBA" id="ARBA00022857"/>
    </source>
</evidence>
<dbReference type="Proteomes" id="UP001416858">
    <property type="component" value="Unassembled WGS sequence"/>
</dbReference>
<evidence type="ECO:0000256" key="4">
    <source>
        <dbReference type="ARBA" id="ARBA00022490"/>
    </source>
</evidence>
<comment type="subcellular location">
    <subcellularLocation>
        <location evidence="1">Cytoplasm</location>
    </subcellularLocation>
</comment>
<dbReference type="SUPFAM" id="SSF50129">
    <property type="entry name" value="GroES-like"/>
    <property type="match status" value="1"/>
</dbReference>
<keyword evidence="4" id="KW-0963">Cytoplasm</keyword>
<dbReference type="InterPro" id="IPR014182">
    <property type="entry name" value="ADH_Zn_typ-1"/>
</dbReference>
<evidence type="ECO:0000256" key="6">
    <source>
        <dbReference type="ARBA" id="ARBA00022884"/>
    </source>
</evidence>
<evidence type="ECO:0000313" key="10">
    <source>
        <dbReference type="EMBL" id="GAA5505446.1"/>
    </source>
</evidence>
<keyword evidence="6" id="KW-0694">RNA-binding</keyword>
<keyword evidence="8" id="KW-0479">Metal-binding</keyword>
<dbReference type="PANTHER" id="PTHR44154">
    <property type="entry name" value="QUINONE OXIDOREDUCTASE"/>
    <property type="match status" value="1"/>
</dbReference>
<organism evidence="10 11">
    <name type="scientific">Novipirellula caenicola</name>
    <dbReference type="NCBI Taxonomy" id="1536901"/>
    <lineage>
        <taxon>Bacteria</taxon>
        <taxon>Pseudomonadati</taxon>
        <taxon>Planctomycetota</taxon>
        <taxon>Planctomycetia</taxon>
        <taxon>Pirellulales</taxon>
        <taxon>Pirellulaceae</taxon>
        <taxon>Novipirellula</taxon>
    </lineage>
</organism>
<dbReference type="InterPro" id="IPR036291">
    <property type="entry name" value="NAD(P)-bd_dom_sf"/>
</dbReference>
<dbReference type="InterPro" id="IPR013154">
    <property type="entry name" value="ADH-like_N"/>
</dbReference>
<protein>
    <recommendedName>
        <fullName evidence="8">Zinc-type alcohol dehydrogenase-like protein</fullName>
    </recommendedName>
</protein>
<dbReference type="RefSeq" id="WP_345682470.1">
    <property type="nucleotide sequence ID" value="NZ_BAABRO010000001.1"/>
</dbReference>
<dbReference type="SUPFAM" id="SSF51735">
    <property type="entry name" value="NAD(P)-binding Rossmann-fold domains"/>
    <property type="match status" value="1"/>
</dbReference>
<dbReference type="InterPro" id="IPR002364">
    <property type="entry name" value="Quin_OxRdtase/zeta-crystal_CS"/>
</dbReference>
<dbReference type="InterPro" id="IPR020843">
    <property type="entry name" value="ER"/>
</dbReference>
<comment type="subunit">
    <text evidence="3">Homotetramer.</text>
</comment>
<accession>A0ABP9VL93</accession>
<dbReference type="CDD" id="cd08252">
    <property type="entry name" value="AL_MDR"/>
    <property type="match status" value="1"/>
</dbReference>
<evidence type="ECO:0000256" key="1">
    <source>
        <dbReference type="ARBA" id="ARBA00004496"/>
    </source>
</evidence>
<dbReference type="InterPro" id="IPR011032">
    <property type="entry name" value="GroES-like_sf"/>
</dbReference>
<evidence type="ECO:0000256" key="8">
    <source>
        <dbReference type="RuleBase" id="RU364000"/>
    </source>
</evidence>
<dbReference type="PROSITE" id="PS01162">
    <property type="entry name" value="QOR_ZETA_CRYSTAL"/>
    <property type="match status" value="1"/>
</dbReference>
<keyword evidence="8" id="KW-0862">Zinc</keyword>
<reference evidence="10 11" key="1">
    <citation type="submission" date="2024-02" db="EMBL/GenBank/DDBJ databases">
        <title>Rhodopirellula caenicola NBRC 110016.</title>
        <authorList>
            <person name="Ichikawa N."/>
            <person name="Katano-Makiyama Y."/>
            <person name="Hidaka K."/>
        </authorList>
    </citation>
    <scope>NUCLEOTIDE SEQUENCE [LARGE SCALE GENOMIC DNA]</scope>
    <source>
        <strain evidence="10 11">NBRC 110016</strain>
    </source>
</reference>
<dbReference type="NCBIfam" id="TIGR02817">
    <property type="entry name" value="adh_fam_1"/>
    <property type="match status" value="1"/>
</dbReference>
<evidence type="ECO:0000256" key="2">
    <source>
        <dbReference type="ARBA" id="ARBA00010371"/>
    </source>
</evidence>
<dbReference type="Gene3D" id="3.90.180.10">
    <property type="entry name" value="Medium-chain alcohol dehydrogenases, catalytic domain"/>
    <property type="match status" value="1"/>
</dbReference>
<keyword evidence="5" id="KW-0521">NADP</keyword>
<keyword evidence="7" id="KW-0007">Acetylation</keyword>
<dbReference type="Pfam" id="PF00107">
    <property type="entry name" value="ADH_zinc_N"/>
    <property type="match status" value="1"/>
</dbReference>
<comment type="caution">
    <text evidence="10">The sequence shown here is derived from an EMBL/GenBank/DDBJ whole genome shotgun (WGS) entry which is preliminary data.</text>
</comment>
<dbReference type="EMBL" id="BAABRO010000001">
    <property type="protein sequence ID" value="GAA5505446.1"/>
    <property type="molecule type" value="Genomic_DNA"/>
</dbReference>
<evidence type="ECO:0000256" key="3">
    <source>
        <dbReference type="ARBA" id="ARBA00011881"/>
    </source>
</evidence>
<evidence type="ECO:0000259" key="9">
    <source>
        <dbReference type="SMART" id="SM00829"/>
    </source>
</evidence>
<dbReference type="Pfam" id="PF08240">
    <property type="entry name" value="ADH_N"/>
    <property type="match status" value="1"/>
</dbReference>
<dbReference type="InterPro" id="IPR051603">
    <property type="entry name" value="Zinc-ADH_QOR/CCCR"/>
</dbReference>
<keyword evidence="8" id="KW-0560">Oxidoreductase</keyword>
<dbReference type="Gene3D" id="3.40.50.720">
    <property type="entry name" value="NAD(P)-binding Rossmann-like Domain"/>
    <property type="match status" value="1"/>
</dbReference>
<proteinExistence type="inferred from homology"/>
<evidence type="ECO:0000256" key="7">
    <source>
        <dbReference type="ARBA" id="ARBA00022990"/>
    </source>
</evidence>
<name>A0ABP9VL93_9BACT</name>
<comment type="similarity">
    <text evidence="2 8">Belongs to the zinc-containing alcohol dehydrogenase family. Quinone oxidoreductase subfamily.</text>
</comment>
<dbReference type="SMART" id="SM00829">
    <property type="entry name" value="PKS_ER"/>
    <property type="match status" value="1"/>
</dbReference>
<sequence>MKAIGYTQAGPIDAADSLVEVEAETPELRPHDLLVEVRGISVNPVDVKVRLNQQPDSGIKIIGYDAAGVVQQVGSDVTKFKVGDEVFYAGDITRPGTNAELHAVDERIVGKKPKSLGFAEAAGFPLTSITAWELLFDSLAVKEGDGNGESLLVIGGAGGVGSILIQLAKQLTGLTVVATASRPETVRWVQKMGADHVINHRESLVDQLKALNLEPRYVASLTGTDGHFPAIIELIKPRGHVAFIDDPETLDIKSGKPKALSFSWEFMFARSMFQTDDIEKQHQLLNRVSELIDDGTLISTVNNNLGMISVDSLKKAHAEQESGRTIGKNVLDGFN</sequence>
<keyword evidence="11" id="KW-1185">Reference proteome</keyword>